<reference evidence="8 9" key="1">
    <citation type="submission" date="2019-08" db="EMBL/GenBank/DDBJ databases">
        <title>In-depth cultivation of the pig gut microbiome towards novel bacterial diversity and tailored functional studies.</title>
        <authorList>
            <person name="Wylensek D."/>
            <person name="Hitch T.C.A."/>
            <person name="Clavel T."/>
        </authorList>
    </citation>
    <scope>NUCLEOTIDE SEQUENCE [LARGE SCALE GENOMIC DNA]</scope>
    <source>
        <strain evidence="8 9">WCA-693-APC-5D-A</strain>
    </source>
</reference>
<evidence type="ECO:0000313" key="8">
    <source>
        <dbReference type="EMBL" id="MSU07824.1"/>
    </source>
</evidence>
<dbReference type="SUPFAM" id="SSF101498">
    <property type="entry name" value="Anti-sigma factor FlgM"/>
    <property type="match status" value="1"/>
</dbReference>
<keyword evidence="8" id="KW-0282">Flagellum</keyword>
<evidence type="ECO:0000313" key="9">
    <source>
        <dbReference type="Proteomes" id="UP000433181"/>
    </source>
</evidence>
<keyword evidence="8" id="KW-0966">Cell projection</keyword>
<name>A0A6I2UDT2_9FIRM</name>
<keyword evidence="8" id="KW-0969">Cilium</keyword>
<dbReference type="Proteomes" id="UP000433181">
    <property type="component" value="Unassembled WGS sequence"/>
</dbReference>
<evidence type="ECO:0000256" key="4">
    <source>
        <dbReference type="ARBA" id="ARBA00022795"/>
    </source>
</evidence>
<keyword evidence="9" id="KW-1185">Reference proteome</keyword>
<evidence type="ECO:0000256" key="2">
    <source>
        <dbReference type="ARBA" id="ARBA00017823"/>
    </source>
</evidence>
<feature type="domain" description="Anti-sigma-28 factor FlgM C-terminal" evidence="7">
    <location>
        <begin position="36"/>
        <end position="90"/>
    </location>
</feature>
<keyword evidence="4" id="KW-1005">Bacterial flagellum biogenesis</keyword>
<comment type="caution">
    <text evidence="8">The sequence shown here is derived from an EMBL/GenBank/DDBJ whole genome shotgun (WGS) entry which is preliminary data.</text>
</comment>
<protein>
    <recommendedName>
        <fullName evidence="2">Negative regulator of flagellin synthesis</fullName>
    </recommendedName>
</protein>
<evidence type="ECO:0000259" key="7">
    <source>
        <dbReference type="Pfam" id="PF04316"/>
    </source>
</evidence>
<dbReference type="InterPro" id="IPR007412">
    <property type="entry name" value="FlgM"/>
</dbReference>
<keyword evidence="6" id="KW-0804">Transcription</keyword>
<dbReference type="Pfam" id="PF04316">
    <property type="entry name" value="FlgM"/>
    <property type="match status" value="1"/>
</dbReference>
<evidence type="ECO:0000256" key="5">
    <source>
        <dbReference type="ARBA" id="ARBA00023015"/>
    </source>
</evidence>
<dbReference type="InterPro" id="IPR031316">
    <property type="entry name" value="FlgM_C"/>
</dbReference>
<evidence type="ECO:0000256" key="1">
    <source>
        <dbReference type="ARBA" id="ARBA00005322"/>
    </source>
</evidence>
<dbReference type="InterPro" id="IPR035890">
    <property type="entry name" value="Anti-sigma-28_factor_FlgM_sf"/>
</dbReference>
<dbReference type="GO" id="GO:0044781">
    <property type="term" value="P:bacterial-type flagellum organization"/>
    <property type="evidence" value="ECO:0007669"/>
    <property type="project" value="UniProtKB-KW"/>
</dbReference>
<comment type="similarity">
    <text evidence="1">Belongs to the FlgM family.</text>
</comment>
<sequence>MVIINNTLQGVAGVYTNSGSVNKLAKAYRQEAPVNDNIQISSQGQQFSEIMKKLKAGSDVRMDKVTEYENLIASGAYQVSNGDLADKILQYRY</sequence>
<dbReference type="GO" id="GO:0045892">
    <property type="term" value="P:negative regulation of DNA-templated transcription"/>
    <property type="evidence" value="ECO:0007669"/>
    <property type="project" value="InterPro"/>
</dbReference>
<gene>
    <name evidence="8" type="primary">flgM</name>
    <name evidence="8" type="ORF">FYJ84_02325</name>
</gene>
<proteinExistence type="inferred from homology"/>
<dbReference type="EMBL" id="VUNR01000003">
    <property type="protein sequence ID" value="MSU07824.1"/>
    <property type="molecule type" value="Genomic_DNA"/>
</dbReference>
<organism evidence="8 9">
    <name type="scientific">Anaerovibrio slackiae</name>
    <dbReference type="NCBI Taxonomy" id="2652309"/>
    <lineage>
        <taxon>Bacteria</taxon>
        <taxon>Bacillati</taxon>
        <taxon>Bacillota</taxon>
        <taxon>Negativicutes</taxon>
        <taxon>Selenomonadales</taxon>
        <taxon>Selenomonadaceae</taxon>
        <taxon>Anaerovibrio</taxon>
    </lineage>
</organism>
<keyword evidence="5" id="KW-0805">Transcription regulation</keyword>
<dbReference type="NCBIfam" id="TIGR03824">
    <property type="entry name" value="FlgM_jcvi"/>
    <property type="match status" value="1"/>
</dbReference>
<keyword evidence="3" id="KW-0678">Repressor</keyword>
<dbReference type="AlphaFoldDB" id="A0A6I2UDT2"/>
<evidence type="ECO:0000256" key="3">
    <source>
        <dbReference type="ARBA" id="ARBA00022491"/>
    </source>
</evidence>
<accession>A0A6I2UDT2</accession>
<evidence type="ECO:0000256" key="6">
    <source>
        <dbReference type="ARBA" id="ARBA00023163"/>
    </source>
</evidence>